<protein>
    <recommendedName>
        <fullName evidence="12">Tafazzin family protein</fullName>
    </recommendedName>
</protein>
<dbReference type="PANTHER" id="PTHR12497">
    <property type="entry name" value="TAZ PROTEIN TAFAZZIN"/>
    <property type="match status" value="1"/>
</dbReference>
<evidence type="ECO:0000256" key="6">
    <source>
        <dbReference type="ARBA" id="ARBA00023098"/>
    </source>
</evidence>
<evidence type="ECO:0000256" key="7">
    <source>
        <dbReference type="ARBA" id="ARBA00023128"/>
    </source>
</evidence>
<dbReference type="InterPro" id="IPR000872">
    <property type="entry name" value="Tafazzin"/>
</dbReference>
<keyword evidence="9 14" id="KW-0012">Acyltransferase</keyword>
<evidence type="ECO:0000256" key="3">
    <source>
        <dbReference type="ARBA" id="ARBA00022679"/>
    </source>
</evidence>
<evidence type="ECO:0000256" key="11">
    <source>
        <dbReference type="ARBA" id="ARBA00047906"/>
    </source>
</evidence>
<dbReference type="PRINTS" id="PR00979">
    <property type="entry name" value="TAFAZZIN"/>
</dbReference>
<dbReference type="PANTHER" id="PTHR12497:SF0">
    <property type="entry name" value="TAFAZZIN"/>
    <property type="match status" value="1"/>
</dbReference>
<evidence type="ECO:0000256" key="5">
    <source>
        <dbReference type="ARBA" id="ARBA00022792"/>
    </source>
</evidence>
<dbReference type="Proteomes" id="UP001301958">
    <property type="component" value="Unassembled WGS sequence"/>
</dbReference>
<organism evidence="14 15">
    <name type="scientific">Podospora fimiseda</name>
    <dbReference type="NCBI Taxonomy" id="252190"/>
    <lineage>
        <taxon>Eukaryota</taxon>
        <taxon>Fungi</taxon>
        <taxon>Dikarya</taxon>
        <taxon>Ascomycota</taxon>
        <taxon>Pezizomycotina</taxon>
        <taxon>Sordariomycetes</taxon>
        <taxon>Sordariomycetidae</taxon>
        <taxon>Sordariales</taxon>
        <taxon>Podosporaceae</taxon>
        <taxon>Podospora</taxon>
    </lineage>
</organism>
<evidence type="ECO:0000259" key="13">
    <source>
        <dbReference type="SMART" id="SM00563"/>
    </source>
</evidence>
<accession>A0AAN7H775</accession>
<dbReference type="EMBL" id="MU865296">
    <property type="protein sequence ID" value="KAK4230779.1"/>
    <property type="molecule type" value="Genomic_DNA"/>
</dbReference>
<dbReference type="Pfam" id="PF01553">
    <property type="entry name" value="Acyltransferase"/>
    <property type="match status" value="1"/>
</dbReference>
<evidence type="ECO:0000313" key="15">
    <source>
        <dbReference type="Proteomes" id="UP001301958"/>
    </source>
</evidence>
<comment type="similarity">
    <text evidence="2 12">Belongs to the taffazin family.</text>
</comment>
<evidence type="ECO:0000256" key="2">
    <source>
        <dbReference type="ARBA" id="ARBA00010524"/>
    </source>
</evidence>
<dbReference type="CDD" id="cd07989">
    <property type="entry name" value="LPLAT_AGPAT-like"/>
    <property type="match status" value="1"/>
</dbReference>
<dbReference type="GO" id="GO:0047184">
    <property type="term" value="F:1-acylglycerophosphocholine O-acyltransferase activity"/>
    <property type="evidence" value="ECO:0007669"/>
    <property type="project" value="TreeGrafter"/>
</dbReference>
<dbReference type="GO" id="GO:0005741">
    <property type="term" value="C:mitochondrial outer membrane"/>
    <property type="evidence" value="ECO:0007669"/>
    <property type="project" value="UniProtKB-SubCell"/>
</dbReference>
<sequence>MSAHQPAAVQRPSLSMRVKSSMIMGITGLISRSFLYGFNRVEVTGLQRFIELIDSREDPEKRQRGLLTVSNHVSVLDDPVVWGVLPLSYAFNPSNLRWTLGAHDICFKNQLFASFFTHGQVLPCHRSKHSQHGGMFQPAITQAIRLLSRPSSQPSPPTYSTTGSDSIPSPLTFPQYRRHSWVHVFPEGLVHQHPKVDLRYFKWGLARLILEADPVPDILPMFIDGTQRCMPEDRGFPRFLPRIGQRVHISFGEVLDYDAVFGDLKSRWDTLVERETAKVSSTTNKKLTRFFGLLGCSNKDEENNNTVVDSSLVLQPGDLTLTSEELKYGKEAQEIRIEVARRMREEILKLRRASGRDYPESDPSFGFAEIWASDNEIEAKKYRSRVDGSNISQD</sequence>
<keyword evidence="6" id="KW-0443">Lipid metabolism</keyword>
<comment type="catalytic activity">
    <reaction evidence="11">
        <text>1'-[1,2-diacyl-sn-glycero-3-phospho],3'-[1-acyl-sn-glycero-3-phospho]-glycerol + a 1,2-diacyl-sn-glycero-3-phosphocholine = a cardiolipin + a 1-acyl-sn-glycero-3-phosphocholine</text>
        <dbReference type="Rhea" id="RHEA:33731"/>
        <dbReference type="ChEBI" id="CHEBI:57643"/>
        <dbReference type="ChEBI" id="CHEBI:58168"/>
        <dbReference type="ChEBI" id="CHEBI:62237"/>
        <dbReference type="ChEBI" id="CHEBI:64743"/>
    </reaction>
    <physiologicalReaction direction="left-to-right" evidence="11">
        <dbReference type="Rhea" id="RHEA:33732"/>
    </physiologicalReaction>
    <physiologicalReaction direction="right-to-left" evidence="11">
        <dbReference type="Rhea" id="RHEA:33733"/>
    </physiologicalReaction>
</comment>
<dbReference type="InterPro" id="IPR002123">
    <property type="entry name" value="Plipid/glycerol_acylTrfase"/>
</dbReference>
<evidence type="ECO:0000256" key="4">
    <source>
        <dbReference type="ARBA" id="ARBA00022787"/>
    </source>
</evidence>
<keyword evidence="8" id="KW-0472">Membrane</keyword>
<dbReference type="SMART" id="SM00563">
    <property type="entry name" value="PlsC"/>
    <property type="match status" value="1"/>
</dbReference>
<keyword evidence="4" id="KW-1000">Mitochondrion outer membrane</keyword>
<evidence type="ECO:0000256" key="12">
    <source>
        <dbReference type="RuleBase" id="RU365062"/>
    </source>
</evidence>
<evidence type="ECO:0000256" key="1">
    <source>
        <dbReference type="ARBA" id="ARBA00004137"/>
    </source>
</evidence>
<dbReference type="SUPFAM" id="SSF69593">
    <property type="entry name" value="Glycerol-3-phosphate (1)-acyltransferase"/>
    <property type="match status" value="1"/>
</dbReference>
<keyword evidence="5" id="KW-0999">Mitochondrion inner membrane</keyword>
<gene>
    <name evidence="14" type="ORF">QBC38DRAFT_356126</name>
</gene>
<dbReference type="GO" id="GO:0005743">
    <property type="term" value="C:mitochondrial inner membrane"/>
    <property type="evidence" value="ECO:0007669"/>
    <property type="project" value="UniProtKB-SubCell"/>
</dbReference>
<keyword evidence="3" id="KW-0808">Transferase</keyword>
<dbReference type="GO" id="GO:0035965">
    <property type="term" value="P:cardiolipin acyl-chain remodeling"/>
    <property type="evidence" value="ECO:0007669"/>
    <property type="project" value="TreeGrafter"/>
</dbReference>
<comment type="subcellular location">
    <subcellularLocation>
        <location evidence="1">Mitochondrion inner membrane</location>
        <topology evidence="1">Peripheral membrane protein</topology>
        <orientation evidence="1">Intermembrane side</orientation>
    </subcellularLocation>
    <subcellularLocation>
        <location evidence="10">Mitochondrion outer membrane</location>
        <topology evidence="10">Peripheral membrane protein</topology>
        <orientation evidence="10">Intermembrane side</orientation>
    </subcellularLocation>
</comment>
<proteinExistence type="inferred from homology"/>
<evidence type="ECO:0000256" key="8">
    <source>
        <dbReference type="ARBA" id="ARBA00023136"/>
    </source>
</evidence>
<dbReference type="AlphaFoldDB" id="A0AAN7H775"/>
<reference evidence="14" key="2">
    <citation type="submission" date="2023-05" db="EMBL/GenBank/DDBJ databases">
        <authorList>
            <consortium name="Lawrence Berkeley National Laboratory"/>
            <person name="Steindorff A."/>
            <person name="Hensen N."/>
            <person name="Bonometti L."/>
            <person name="Westerberg I."/>
            <person name="Brannstrom I.O."/>
            <person name="Guillou S."/>
            <person name="Cros-Aarteil S."/>
            <person name="Calhoun S."/>
            <person name="Haridas S."/>
            <person name="Kuo A."/>
            <person name="Mondo S."/>
            <person name="Pangilinan J."/>
            <person name="Riley R."/>
            <person name="Labutti K."/>
            <person name="Andreopoulos B."/>
            <person name="Lipzen A."/>
            <person name="Chen C."/>
            <person name="Yanf M."/>
            <person name="Daum C."/>
            <person name="Ng V."/>
            <person name="Clum A."/>
            <person name="Ohm R."/>
            <person name="Martin F."/>
            <person name="Silar P."/>
            <person name="Natvig D."/>
            <person name="Lalanne C."/>
            <person name="Gautier V."/>
            <person name="Ament-Velasquez S.L."/>
            <person name="Kruys A."/>
            <person name="Hutchinson M.I."/>
            <person name="Powell A.J."/>
            <person name="Barry K."/>
            <person name="Miller A.N."/>
            <person name="Grigoriev I.V."/>
            <person name="Debuchy R."/>
            <person name="Gladieux P."/>
            <person name="Thoren M.H."/>
            <person name="Johannesson H."/>
        </authorList>
    </citation>
    <scope>NUCLEOTIDE SEQUENCE</scope>
    <source>
        <strain evidence="14">CBS 990.96</strain>
    </source>
</reference>
<reference evidence="14" key="1">
    <citation type="journal article" date="2023" name="Mol. Phylogenet. Evol.">
        <title>Genome-scale phylogeny and comparative genomics of the fungal order Sordariales.</title>
        <authorList>
            <person name="Hensen N."/>
            <person name="Bonometti L."/>
            <person name="Westerberg I."/>
            <person name="Brannstrom I.O."/>
            <person name="Guillou S."/>
            <person name="Cros-Aarteil S."/>
            <person name="Calhoun S."/>
            <person name="Haridas S."/>
            <person name="Kuo A."/>
            <person name="Mondo S."/>
            <person name="Pangilinan J."/>
            <person name="Riley R."/>
            <person name="LaButti K."/>
            <person name="Andreopoulos B."/>
            <person name="Lipzen A."/>
            <person name="Chen C."/>
            <person name="Yan M."/>
            <person name="Daum C."/>
            <person name="Ng V."/>
            <person name="Clum A."/>
            <person name="Steindorff A."/>
            <person name="Ohm R.A."/>
            <person name="Martin F."/>
            <person name="Silar P."/>
            <person name="Natvig D.O."/>
            <person name="Lalanne C."/>
            <person name="Gautier V."/>
            <person name="Ament-Velasquez S.L."/>
            <person name="Kruys A."/>
            <person name="Hutchinson M.I."/>
            <person name="Powell A.J."/>
            <person name="Barry K."/>
            <person name="Miller A.N."/>
            <person name="Grigoriev I.V."/>
            <person name="Debuchy R."/>
            <person name="Gladieux P."/>
            <person name="Hiltunen Thoren M."/>
            <person name="Johannesson H."/>
        </authorList>
    </citation>
    <scope>NUCLEOTIDE SEQUENCE</scope>
    <source>
        <strain evidence="14">CBS 990.96</strain>
    </source>
</reference>
<name>A0AAN7H775_9PEZI</name>
<keyword evidence="7" id="KW-0496">Mitochondrion</keyword>
<evidence type="ECO:0000256" key="9">
    <source>
        <dbReference type="ARBA" id="ARBA00023315"/>
    </source>
</evidence>
<keyword evidence="15" id="KW-1185">Reference proteome</keyword>
<evidence type="ECO:0000256" key="10">
    <source>
        <dbReference type="ARBA" id="ARBA00024323"/>
    </source>
</evidence>
<comment type="caution">
    <text evidence="14">The sequence shown here is derived from an EMBL/GenBank/DDBJ whole genome shotgun (WGS) entry which is preliminary data.</text>
</comment>
<dbReference type="GO" id="GO:0007007">
    <property type="term" value="P:inner mitochondrial membrane organization"/>
    <property type="evidence" value="ECO:0007669"/>
    <property type="project" value="TreeGrafter"/>
</dbReference>
<evidence type="ECO:0000313" key="14">
    <source>
        <dbReference type="EMBL" id="KAK4230779.1"/>
    </source>
</evidence>
<feature type="domain" description="Phospholipid/glycerol acyltransferase" evidence="13">
    <location>
        <begin position="66"/>
        <end position="226"/>
    </location>
</feature>